<comment type="cofactor">
    <cofactor evidence="9">
        <name>corrinoid</name>
        <dbReference type="ChEBI" id="CHEBI:33913"/>
    </cofactor>
</comment>
<proteinExistence type="predicted"/>
<dbReference type="Gene3D" id="3.30.70.20">
    <property type="match status" value="1"/>
</dbReference>
<dbReference type="SUPFAM" id="SSF54862">
    <property type="entry name" value="4Fe-4S ferredoxins"/>
    <property type="match status" value="1"/>
</dbReference>
<evidence type="ECO:0000256" key="4">
    <source>
        <dbReference type="ARBA" id="ARBA00022723"/>
    </source>
</evidence>
<accession>A0A1P8F5E6</accession>
<evidence type="ECO:0000259" key="10">
    <source>
        <dbReference type="PROSITE" id="PS51379"/>
    </source>
</evidence>
<dbReference type="PROSITE" id="PS51379">
    <property type="entry name" value="4FE4S_FER_2"/>
    <property type="match status" value="1"/>
</dbReference>
<dbReference type="InterPro" id="IPR006311">
    <property type="entry name" value="TAT_signal"/>
</dbReference>
<evidence type="ECO:0000256" key="5">
    <source>
        <dbReference type="ARBA" id="ARBA00022729"/>
    </source>
</evidence>
<feature type="domain" description="4Fe-4S ferredoxin-type" evidence="10">
    <location>
        <begin position="327"/>
        <end position="357"/>
    </location>
</feature>
<evidence type="ECO:0000256" key="6">
    <source>
        <dbReference type="ARBA" id="ARBA00023004"/>
    </source>
</evidence>
<protein>
    <submittedName>
        <fullName evidence="11">Reductive dehalogenase</fullName>
    </submittedName>
</protein>
<dbReference type="AlphaFoldDB" id="A0A1P8F5E6"/>
<keyword evidence="4" id="KW-0479">Metal-binding</keyword>
<evidence type="ECO:0000256" key="1">
    <source>
        <dbReference type="ARBA" id="ARBA00004236"/>
    </source>
</evidence>
<dbReference type="GO" id="GO:0051539">
    <property type="term" value="F:4 iron, 4 sulfur cluster binding"/>
    <property type="evidence" value="ECO:0007669"/>
    <property type="project" value="UniProtKB-KW"/>
</dbReference>
<dbReference type="GO" id="GO:0005886">
    <property type="term" value="C:plasma membrane"/>
    <property type="evidence" value="ECO:0007669"/>
    <property type="project" value="UniProtKB-SubCell"/>
</dbReference>
<organism evidence="11 12">
    <name type="scientific">Dehalogenimonas formicexedens</name>
    <dbReference type="NCBI Taxonomy" id="1839801"/>
    <lineage>
        <taxon>Bacteria</taxon>
        <taxon>Bacillati</taxon>
        <taxon>Chloroflexota</taxon>
        <taxon>Dehalococcoidia</taxon>
        <taxon>Dehalococcoidales</taxon>
        <taxon>Dehalococcoidaceae</taxon>
        <taxon>Dehalogenimonas</taxon>
    </lineage>
</organism>
<dbReference type="GO" id="GO:0046872">
    <property type="term" value="F:metal ion binding"/>
    <property type="evidence" value="ECO:0007669"/>
    <property type="project" value="UniProtKB-KW"/>
</dbReference>
<keyword evidence="7" id="KW-0411">Iron-sulfur</keyword>
<keyword evidence="12" id="KW-1185">Reference proteome</keyword>
<evidence type="ECO:0000256" key="8">
    <source>
        <dbReference type="ARBA" id="ARBA00023136"/>
    </source>
</evidence>
<keyword evidence="5" id="KW-0732">Signal</keyword>
<dbReference type="Pfam" id="PF13484">
    <property type="entry name" value="Fer4_16"/>
    <property type="match status" value="1"/>
</dbReference>
<dbReference type="EMBL" id="CP018258">
    <property type="protein sequence ID" value="APV43701.1"/>
    <property type="molecule type" value="Genomic_DNA"/>
</dbReference>
<dbReference type="InterPro" id="IPR017900">
    <property type="entry name" value="4Fe4S_Fe_S_CS"/>
</dbReference>
<dbReference type="PROSITE" id="PS51318">
    <property type="entry name" value="TAT"/>
    <property type="match status" value="1"/>
</dbReference>
<dbReference type="PROSITE" id="PS00198">
    <property type="entry name" value="4FE4S_FER_1"/>
    <property type="match status" value="1"/>
</dbReference>
<name>A0A1P8F5E6_9CHLR</name>
<comment type="subcellular location">
    <subcellularLocation>
        <location evidence="1">Cell membrane</location>
    </subcellularLocation>
</comment>
<dbReference type="RefSeq" id="WP_076003487.1">
    <property type="nucleotide sequence ID" value="NZ_CP018258.1"/>
</dbReference>
<dbReference type="STRING" id="1839801.Dform_00341"/>
<reference evidence="12" key="1">
    <citation type="submission" date="2016-11" db="EMBL/GenBank/DDBJ databases">
        <title>Dehalogenimonas formicexedens sp. nov., a chlorinated alkane respiring bacterium isolated from contaminated groundwater.</title>
        <authorList>
            <person name="Key T.A."/>
            <person name="Bowman K.S."/>
            <person name="Lee I."/>
            <person name="Chun J."/>
            <person name="Albuquerque L."/>
            <person name="da Costa M.S."/>
            <person name="Rainey F.A."/>
            <person name="Moe W.M."/>
        </authorList>
    </citation>
    <scope>NUCLEOTIDE SEQUENCE [LARGE SCALE GENOMIC DNA]</scope>
    <source>
        <strain evidence="12">NSZ-14</strain>
    </source>
</reference>
<dbReference type="InterPro" id="IPR017896">
    <property type="entry name" value="4Fe4S_Fe-S-bd"/>
</dbReference>
<gene>
    <name evidence="11" type="ORF">Dform_00341</name>
</gene>
<dbReference type="InterPro" id="IPR012832">
    <property type="entry name" value="RDH"/>
</dbReference>
<evidence type="ECO:0000256" key="2">
    <source>
        <dbReference type="ARBA" id="ARBA00022475"/>
    </source>
</evidence>
<evidence type="ECO:0000313" key="11">
    <source>
        <dbReference type="EMBL" id="APV43701.1"/>
    </source>
</evidence>
<dbReference type="InterPro" id="IPR019546">
    <property type="entry name" value="TAT_signal_bac_arc"/>
</dbReference>
<dbReference type="Proteomes" id="UP000185934">
    <property type="component" value="Chromosome"/>
</dbReference>
<keyword evidence="6" id="KW-0408">Iron</keyword>
<dbReference type="NCBIfam" id="TIGR01409">
    <property type="entry name" value="TAT_signal_seq"/>
    <property type="match status" value="1"/>
</dbReference>
<sequence>MAKFHSTMSRREFMKGLGIAGVGLGAAATAAPMFHDLDELAASGTNTMGHPWWVKELEVEKPDVEIDWDTFKPFSKAKNPMPVIHPEASAANKVRDDGLQIPAFANKTPGDSLRDYAFATGSSFIGPDAPWDGPAGAALPANAKGVAWDDTPENNLQMMRAALHTYGAVLTGAIAVDDTTKNIFDASGFVFDDSPVGSQDANKVYHIPSKSKYMLTFAVKQNYIQTVHLLREDSQYRGGYGTKLALGNQAIGHAYSNSSQVGYMAMRMVKTLGYGAYKAGVTANVPLGIFSGFGEQARTSHLYTPRFGEMIRYTNYFFTDLPLAPSKPISFGGYEFCKSCKRCAERCPSESLSLENERQWDTRSPGNRPGFKGWFMDWQSCIDFGSPGACGNCQATCPFNHPSDGIIHPVVRATAATTGMFDGFFAKMDRVFDYAKARTPAELEGWWSRDLEKYEADTTLGAGTSKW</sequence>
<keyword evidence="8" id="KW-0472">Membrane</keyword>
<dbReference type="KEGG" id="dfo:Dform_00341"/>
<evidence type="ECO:0000256" key="9">
    <source>
        <dbReference type="ARBA" id="ARBA00029374"/>
    </source>
</evidence>
<keyword evidence="2" id="KW-1003">Cell membrane</keyword>
<evidence type="ECO:0000313" key="12">
    <source>
        <dbReference type="Proteomes" id="UP000185934"/>
    </source>
</evidence>
<evidence type="ECO:0000256" key="7">
    <source>
        <dbReference type="ARBA" id="ARBA00023014"/>
    </source>
</evidence>
<keyword evidence="3" id="KW-0004">4Fe-4S</keyword>
<evidence type="ECO:0000256" key="3">
    <source>
        <dbReference type="ARBA" id="ARBA00022485"/>
    </source>
</evidence>
<dbReference type="NCBIfam" id="TIGR02486">
    <property type="entry name" value="RDH"/>
    <property type="match status" value="1"/>
</dbReference>